<dbReference type="Gene3D" id="2.60.120.40">
    <property type="match status" value="1"/>
</dbReference>
<evidence type="ECO:0000313" key="3">
    <source>
        <dbReference type="Proteomes" id="UP000507470"/>
    </source>
</evidence>
<dbReference type="SMART" id="SM00110">
    <property type="entry name" value="C1Q"/>
    <property type="match status" value="1"/>
</dbReference>
<evidence type="ECO:0000259" key="1">
    <source>
        <dbReference type="PROSITE" id="PS50871"/>
    </source>
</evidence>
<dbReference type="Proteomes" id="UP000507470">
    <property type="component" value="Unassembled WGS sequence"/>
</dbReference>
<evidence type="ECO:0000313" key="2">
    <source>
        <dbReference type="EMBL" id="CAC5386692.1"/>
    </source>
</evidence>
<proteinExistence type="predicted"/>
<accession>A0A6J8BSW7</accession>
<dbReference type="SUPFAM" id="SSF49842">
    <property type="entry name" value="TNF-like"/>
    <property type="match status" value="1"/>
</dbReference>
<keyword evidence="3" id="KW-1185">Reference proteome</keyword>
<organism evidence="2 3">
    <name type="scientific">Mytilus coruscus</name>
    <name type="common">Sea mussel</name>
    <dbReference type="NCBI Taxonomy" id="42192"/>
    <lineage>
        <taxon>Eukaryota</taxon>
        <taxon>Metazoa</taxon>
        <taxon>Spiralia</taxon>
        <taxon>Lophotrochozoa</taxon>
        <taxon>Mollusca</taxon>
        <taxon>Bivalvia</taxon>
        <taxon>Autobranchia</taxon>
        <taxon>Pteriomorphia</taxon>
        <taxon>Mytilida</taxon>
        <taxon>Mytiloidea</taxon>
        <taxon>Mytilidae</taxon>
        <taxon>Mytilinae</taxon>
        <taxon>Mytilus</taxon>
    </lineage>
</organism>
<name>A0A6J8BSW7_MYTCO</name>
<dbReference type="EMBL" id="CACVKT020003887">
    <property type="protein sequence ID" value="CAC5386692.1"/>
    <property type="molecule type" value="Genomic_DNA"/>
</dbReference>
<dbReference type="InterPro" id="IPR008983">
    <property type="entry name" value="Tumour_necrosis_fac-like_dom"/>
</dbReference>
<gene>
    <name evidence="2" type="ORF">MCOR_22101</name>
</gene>
<reference evidence="2 3" key="1">
    <citation type="submission" date="2020-06" db="EMBL/GenBank/DDBJ databases">
        <authorList>
            <person name="Li R."/>
            <person name="Bekaert M."/>
        </authorList>
    </citation>
    <scope>NUCLEOTIDE SEQUENCE [LARGE SCALE GENOMIC DNA]</scope>
    <source>
        <strain evidence="3">wild</strain>
    </source>
</reference>
<dbReference type="PROSITE" id="PS50871">
    <property type="entry name" value="C1Q"/>
    <property type="match status" value="1"/>
</dbReference>
<feature type="domain" description="C1q" evidence="1">
    <location>
        <begin position="31"/>
        <end position="171"/>
    </location>
</feature>
<dbReference type="Pfam" id="PF00386">
    <property type="entry name" value="C1q"/>
    <property type="match status" value="1"/>
</dbReference>
<dbReference type="AlphaFoldDB" id="A0A6J8BSW7"/>
<dbReference type="InterPro" id="IPR001073">
    <property type="entry name" value="C1q_dom"/>
</dbReference>
<sequence length="186" mass="20690">MSLLNETLHGVCFHGEAADWVKHKVLDSSSSGKSKPAFTAFIAKDTSFEAGQIYKYTNVRLNVKSMYNPNNGKATIPSNGNYAISWHILSNGGYAVYPYLKVNNNYQGYTACDARGSSGVRMACGNLVVFPLKKGDKIWIEELTSNTSRRKNLQAGYLSFSAWKKYKILNKISKCLIVCSFYSLLV</sequence>
<protein>
    <recommendedName>
        <fullName evidence="1">C1q domain-containing protein</fullName>
    </recommendedName>
</protein>